<feature type="compositionally biased region" description="Basic residues" evidence="2">
    <location>
        <begin position="95"/>
        <end position="114"/>
    </location>
</feature>
<feature type="compositionally biased region" description="Low complexity" evidence="2">
    <location>
        <begin position="705"/>
        <end position="737"/>
    </location>
</feature>
<feature type="compositionally biased region" description="Acidic residues" evidence="2">
    <location>
        <begin position="1249"/>
        <end position="1266"/>
    </location>
</feature>
<feature type="compositionally biased region" description="Low complexity" evidence="2">
    <location>
        <begin position="1578"/>
        <end position="1587"/>
    </location>
</feature>
<feature type="compositionally biased region" description="Low complexity" evidence="2">
    <location>
        <begin position="661"/>
        <end position="678"/>
    </location>
</feature>
<feature type="compositionally biased region" description="Acidic residues" evidence="2">
    <location>
        <begin position="1116"/>
        <end position="1136"/>
    </location>
</feature>
<evidence type="ECO:0000256" key="2">
    <source>
        <dbReference type="SAM" id="MobiDB-lite"/>
    </source>
</evidence>
<evidence type="ECO:0000313" key="3">
    <source>
        <dbReference type="EMBL" id="PWN29814.1"/>
    </source>
</evidence>
<feature type="region of interest" description="Disordered" evidence="2">
    <location>
        <begin position="137"/>
        <end position="471"/>
    </location>
</feature>
<feature type="compositionally biased region" description="Polar residues" evidence="2">
    <location>
        <begin position="1221"/>
        <end position="1230"/>
    </location>
</feature>
<feature type="compositionally biased region" description="Low complexity" evidence="2">
    <location>
        <begin position="1041"/>
        <end position="1054"/>
    </location>
</feature>
<gene>
    <name evidence="3" type="ORF">BDZ90DRAFT_258716</name>
</gene>
<feature type="compositionally biased region" description="Basic and acidic residues" evidence="2">
    <location>
        <begin position="996"/>
        <end position="1010"/>
    </location>
</feature>
<dbReference type="GeneID" id="37029918"/>
<feature type="compositionally biased region" description="Polar residues" evidence="2">
    <location>
        <begin position="430"/>
        <end position="457"/>
    </location>
</feature>
<feature type="compositionally biased region" description="Low complexity" evidence="2">
    <location>
        <begin position="186"/>
        <end position="206"/>
    </location>
</feature>
<evidence type="ECO:0000313" key="4">
    <source>
        <dbReference type="Proteomes" id="UP000245884"/>
    </source>
</evidence>
<feature type="region of interest" description="Disordered" evidence="2">
    <location>
        <begin position="1380"/>
        <end position="1448"/>
    </location>
</feature>
<feature type="compositionally biased region" description="Low complexity" evidence="2">
    <location>
        <begin position="1178"/>
        <end position="1190"/>
    </location>
</feature>
<feature type="compositionally biased region" description="Basic and acidic residues" evidence="2">
    <location>
        <begin position="967"/>
        <end position="986"/>
    </location>
</feature>
<feature type="compositionally biased region" description="Basic and acidic residues" evidence="2">
    <location>
        <begin position="420"/>
        <end position="429"/>
    </location>
</feature>
<feature type="compositionally biased region" description="Polar residues" evidence="2">
    <location>
        <begin position="257"/>
        <end position="266"/>
    </location>
</feature>
<dbReference type="EMBL" id="KZ819663">
    <property type="protein sequence ID" value="PWN29814.1"/>
    <property type="molecule type" value="Genomic_DNA"/>
</dbReference>
<keyword evidence="1" id="KW-0175">Coiled coil</keyword>
<organism evidence="3 4">
    <name type="scientific">Jaminaea rosea</name>
    <dbReference type="NCBI Taxonomy" id="1569628"/>
    <lineage>
        <taxon>Eukaryota</taxon>
        <taxon>Fungi</taxon>
        <taxon>Dikarya</taxon>
        <taxon>Basidiomycota</taxon>
        <taxon>Ustilaginomycotina</taxon>
        <taxon>Exobasidiomycetes</taxon>
        <taxon>Microstromatales</taxon>
        <taxon>Microstromatales incertae sedis</taxon>
        <taxon>Jaminaea</taxon>
    </lineage>
</organism>
<feature type="compositionally biased region" description="Polar residues" evidence="2">
    <location>
        <begin position="1558"/>
        <end position="1577"/>
    </location>
</feature>
<feature type="compositionally biased region" description="Basic and acidic residues" evidence="2">
    <location>
        <begin position="513"/>
        <end position="526"/>
    </location>
</feature>
<name>A0A316UXU8_9BASI</name>
<dbReference type="STRING" id="1569628.A0A316UXU8"/>
<dbReference type="RefSeq" id="XP_025364426.1">
    <property type="nucleotide sequence ID" value="XM_025508095.1"/>
</dbReference>
<sequence>MATSSSSASVESKEREDRILAAKKKLKTYRAKQAKQAEMERAKRNSISLTAAQAKRASANIALAVESKIVQAARDSQDSMHAFSFATPPPSATHSHARNHSRTHSRAGHGRGHSRTGSISITADSMASTAVNALASSLQSPYRNSTSTPSSATPLAHSANTRPTSFVASSRRHSRNLSIHQPSRPLSGAALGAASSSSAGNANILAVERGPDAFGPSGKPSDWQDVDEAKLQPAFALSPSVTPKAQPKPLDDPQGIAGSQSADSFLSHSRRPSRHSRKASLATKRESMEIMGGLGFPSSVDSGLNSRASRRFSSNRHSGIQSASLLFGGGDSNRRSGVRDFDWRGSYGNPSERDVDGDDGGDDRRTALEKLEGKKAGVSSPHTPSDRRHSRQSSVQLPTFDEIHGEEGMDRRSTINLLEANERSTEEQSIRSNATLLSPNVGMTSSQSLPELSAQKSPRTRPASLFISTDNAQAEGLTTLVEEEEEDETNSPLKERKAMDFIKGIGAVEDEAAQQRRREAELETAQRTRRLGLQPKPLKLKSRPTSLYVASSVQRAAGLPQLNESSGDADDEETDTVESQSSLAPSESLGELSRGWSMPRSQSSEATKKLNRRSMPLGSLRPLNMASAVARINAIPEAQGDDPPSPPNTSNRPGMRALRLGSQSSTGSVSSDGTVGNGFHTPGAKKPSSTSRSADAVSPVTNRRSSIIYKPSSSSPTTPNEISLPASSSSSSISTSASASTMAIIDELKAKNLRDTGTLEMLRGQVDAANAQLKQETERAALEYSQLEQRMAEEKRALTSRIDELESAHQERLAQLEQEKEAGAAEMRQQMEDLEAERDMLADDVDGWRTRCTGLEKSLRDERANTESERQRVASLHLHIKSLQARMRQEGLEVASTPTGSDDSPSRSLTIPADVIMALKSPALDPNAPPSSSYFPPGASSSELPNPQTVKLLKDMRQQIFNLAGSLEHERREHLRAQKEADELKDQNSQLTASLENEKTKTEEHKRERTASISATQREMAAAVPEDEEEAAFSPMDASQSESVLSPVAPSPSSRNKRHVFAYDSSMGSMDQSSMMSAGSGTTMATSMAESEQGSLTPDEKQDGSVLPGGLQPLAEAEEVEEEVAEVEEQESEMDGQEQQHARGGSIIDLEAGEDIEEASSDEQELAPEIYDTPSLEPSATFASAASSPAQVRSQAGDRNASVSGTSGSQGSKSSGDVGGQRSSTTSSVETYGPASPVDLESGGVPHDEQDDYDDQQEEDYDDDSLHEDASDHVDMHRPEFIREWSYRDALDAVRNAQSKNGLRQRTKQAQRSRKPSIDDFFGLLVCEQLDPLPALPSTHSSLDMPPVYVEYYDDDDAARDYASVGRRGSNPPVRQAMIAGSSSFKGGRPPVARSAYVRDSSQSSLDSGLTRSNSGTTNSTTGRSYSSNSDAAQFSSPDRDAGRGSGSNLAMAAAGGLGSRALGRVSLQGLTSAFSGLGGYLAGQSGAAVHAAATATTMCAKGDGYDSRNPSVSLGWQGQQYAQQPGAGALKSIVGTGGAKRFSSALPGSPTAAYGRSSMSSQGSQTAAGRTPTLGSQQQLYYAHQHQQPEKHEKQARGGSAQRRYLTSRDIAPPQPSPIWRLDFLGATDGWADAFTV</sequence>
<feature type="compositionally biased region" description="Basic and acidic residues" evidence="2">
    <location>
        <begin position="362"/>
        <end position="375"/>
    </location>
</feature>
<evidence type="ECO:0000256" key="1">
    <source>
        <dbReference type="SAM" id="Coils"/>
    </source>
</evidence>
<dbReference type="Proteomes" id="UP000245884">
    <property type="component" value="Unassembled WGS sequence"/>
</dbReference>
<feature type="region of interest" description="Disordered" evidence="2">
    <location>
        <begin position="965"/>
        <end position="1275"/>
    </location>
</feature>
<feature type="coiled-coil region" evidence="1">
    <location>
        <begin position="759"/>
        <end position="851"/>
    </location>
</feature>
<feature type="region of interest" description="Disordered" evidence="2">
    <location>
        <begin position="922"/>
        <end position="946"/>
    </location>
</feature>
<feature type="compositionally biased region" description="Low complexity" evidence="2">
    <location>
        <begin position="1065"/>
        <end position="1089"/>
    </location>
</feature>
<feature type="compositionally biased region" description="Basic and acidic residues" evidence="2">
    <location>
        <begin position="332"/>
        <end position="343"/>
    </location>
</feature>
<feature type="compositionally biased region" description="Basic and acidic residues" evidence="2">
    <location>
        <begin position="401"/>
        <end position="413"/>
    </location>
</feature>
<feature type="compositionally biased region" description="Polar residues" evidence="2">
    <location>
        <begin position="543"/>
        <end position="554"/>
    </location>
</feature>
<feature type="compositionally biased region" description="Low complexity" evidence="2">
    <location>
        <begin position="930"/>
        <end position="942"/>
    </location>
</feature>
<feature type="compositionally biased region" description="Low complexity" evidence="2">
    <location>
        <begin position="145"/>
        <end position="159"/>
    </location>
</feature>
<feature type="compositionally biased region" description="Low complexity" evidence="2">
    <location>
        <begin position="1408"/>
        <end position="1430"/>
    </location>
</feature>
<dbReference type="OrthoDB" id="2528184at2759"/>
<feature type="compositionally biased region" description="Acidic residues" evidence="2">
    <location>
        <begin position="567"/>
        <end position="576"/>
    </location>
</feature>
<feature type="compositionally biased region" description="Low complexity" evidence="2">
    <location>
        <begin position="1202"/>
        <end position="1216"/>
    </location>
</feature>
<feature type="compositionally biased region" description="Basic and acidic residues" evidence="2">
    <location>
        <begin position="1588"/>
        <end position="1597"/>
    </location>
</feature>
<feature type="region of interest" description="Disordered" evidence="2">
    <location>
        <begin position="508"/>
        <end position="737"/>
    </location>
</feature>
<proteinExistence type="predicted"/>
<protein>
    <submittedName>
        <fullName evidence="3">Uncharacterized protein</fullName>
    </submittedName>
</protein>
<keyword evidence="4" id="KW-1185">Reference proteome</keyword>
<feature type="region of interest" description="Disordered" evidence="2">
    <location>
        <begin position="77"/>
        <end position="123"/>
    </location>
</feature>
<feature type="region of interest" description="Disordered" evidence="2">
    <location>
        <begin position="1542"/>
        <end position="1604"/>
    </location>
</feature>
<feature type="compositionally biased region" description="Polar residues" evidence="2">
    <location>
        <begin position="687"/>
        <end position="704"/>
    </location>
</feature>
<accession>A0A316UXU8</accession>
<feature type="compositionally biased region" description="Acidic residues" evidence="2">
    <location>
        <begin position="1151"/>
        <end position="1166"/>
    </location>
</feature>
<reference evidence="3 4" key="1">
    <citation type="journal article" date="2018" name="Mol. Biol. Evol.">
        <title>Broad Genomic Sampling Reveals a Smut Pathogenic Ancestry of the Fungal Clade Ustilaginomycotina.</title>
        <authorList>
            <person name="Kijpornyongpan T."/>
            <person name="Mondo S.J."/>
            <person name="Barry K."/>
            <person name="Sandor L."/>
            <person name="Lee J."/>
            <person name="Lipzen A."/>
            <person name="Pangilinan J."/>
            <person name="LaButti K."/>
            <person name="Hainaut M."/>
            <person name="Henrissat B."/>
            <person name="Grigoriev I.V."/>
            <person name="Spatafora J.W."/>
            <person name="Aime M.C."/>
        </authorList>
    </citation>
    <scope>NUCLEOTIDE SEQUENCE [LARGE SCALE GENOMIC DNA]</scope>
    <source>
        <strain evidence="3 4">MCA 5214</strain>
    </source>
</reference>
<feature type="compositionally biased region" description="Basic residues" evidence="2">
    <location>
        <begin position="268"/>
        <end position="278"/>
    </location>
</feature>